<gene>
    <name evidence="1" type="ORF">NUW58_g10820</name>
</gene>
<keyword evidence="2" id="KW-1185">Reference proteome</keyword>
<name>A0ACC1MGM6_9PEZI</name>
<organism evidence="1 2">
    <name type="scientific">Xylaria curta</name>
    <dbReference type="NCBI Taxonomy" id="42375"/>
    <lineage>
        <taxon>Eukaryota</taxon>
        <taxon>Fungi</taxon>
        <taxon>Dikarya</taxon>
        <taxon>Ascomycota</taxon>
        <taxon>Pezizomycotina</taxon>
        <taxon>Sordariomycetes</taxon>
        <taxon>Xylariomycetidae</taxon>
        <taxon>Xylariales</taxon>
        <taxon>Xylariaceae</taxon>
        <taxon>Xylaria</taxon>
    </lineage>
</organism>
<evidence type="ECO:0000313" key="1">
    <source>
        <dbReference type="EMBL" id="KAJ2965791.1"/>
    </source>
</evidence>
<dbReference type="Proteomes" id="UP001143856">
    <property type="component" value="Unassembled WGS sequence"/>
</dbReference>
<protein>
    <submittedName>
        <fullName evidence="1">Uncharacterized protein</fullName>
    </submittedName>
</protein>
<accession>A0ACC1MGM6</accession>
<sequence>MSRNRNILLRASLPIALGIGAGWLVIPVTMGNVSDLLWTYEKRFPAVASTHQRTREGIERAWYMTKVHAELGKNYVDEKTSYLLLLEDFLDTTNGTRIFWNVSVNIAASRGALYLNTLAYKIQREHTGLRDDTGQYARRCIPRSPREVQSAKR</sequence>
<reference evidence="1" key="1">
    <citation type="submission" date="2022-10" db="EMBL/GenBank/DDBJ databases">
        <title>Genome Sequence of Xylaria curta.</title>
        <authorList>
            <person name="Buettner E."/>
        </authorList>
    </citation>
    <scope>NUCLEOTIDE SEQUENCE</scope>
    <source>
        <strain evidence="1">Babe10</strain>
    </source>
</reference>
<evidence type="ECO:0000313" key="2">
    <source>
        <dbReference type="Proteomes" id="UP001143856"/>
    </source>
</evidence>
<comment type="caution">
    <text evidence="1">The sequence shown here is derived from an EMBL/GenBank/DDBJ whole genome shotgun (WGS) entry which is preliminary data.</text>
</comment>
<dbReference type="EMBL" id="JAPDGR010005434">
    <property type="protein sequence ID" value="KAJ2965791.1"/>
    <property type="molecule type" value="Genomic_DNA"/>
</dbReference>
<proteinExistence type="predicted"/>